<gene>
    <name evidence="1" type="ORF">DSLASN_49740</name>
</gene>
<accession>A0ABM7PP68</accession>
<protein>
    <submittedName>
        <fullName evidence="1">Uncharacterized protein</fullName>
    </submittedName>
</protein>
<proteinExistence type="predicted"/>
<dbReference type="EMBL" id="AP024488">
    <property type="protein sequence ID" value="BCS99342.1"/>
    <property type="molecule type" value="Genomic_DNA"/>
</dbReference>
<keyword evidence="2" id="KW-1185">Reference proteome</keyword>
<sequence>MVVSGAHFPIPEYGAIAKFHVDSIGFQILVMASQHADQAYAGKENTKKASGGKVCHLESRLQMFPPPVPQDDRIC</sequence>
<organism evidence="1 2">
    <name type="scientific">Desulfoluna limicola</name>
    <dbReference type="NCBI Taxonomy" id="2810562"/>
    <lineage>
        <taxon>Bacteria</taxon>
        <taxon>Pseudomonadati</taxon>
        <taxon>Thermodesulfobacteriota</taxon>
        <taxon>Desulfobacteria</taxon>
        <taxon>Desulfobacterales</taxon>
        <taxon>Desulfolunaceae</taxon>
        <taxon>Desulfoluna</taxon>
    </lineage>
</organism>
<name>A0ABM7PP68_9BACT</name>
<evidence type="ECO:0000313" key="1">
    <source>
        <dbReference type="EMBL" id="BCS99342.1"/>
    </source>
</evidence>
<evidence type="ECO:0000313" key="2">
    <source>
        <dbReference type="Proteomes" id="UP001320148"/>
    </source>
</evidence>
<dbReference type="Proteomes" id="UP001320148">
    <property type="component" value="Chromosome"/>
</dbReference>
<reference evidence="1 2" key="1">
    <citation type="submission" date="2021-02" db="EMBL/GenBank/DDBJ databases">
        <title>Complete genome of Desulfoluna sp. strain ASN36.</title>
        <authorList>
            <person name="Takahashi A."/>
            <person name="Kojima H."/>
            <person name="Fukui M."/>
        </authorList>
    </citation>
    <scope>NUCLEOTIDE SEQUENCE [LARGE SCALE GENOMIC DNA]</scope>
    <source>
        <strain evidence="1 2">ASN36</strain>
    </source>
</reference>